<dbReference type="Proteomes" id="UP000197783">
    <property type="component" value="Unassembled WGS sequence"/>
</dbReference>
<organism evidence="2 3">
    <name type="scientific">Sphingomonas mucosissima</name>
    <dbReference type="NCBI Taxonomy" id="370959"/>
    <lineage>
        <taxon>Bacteria</taxon>
        <taxon>Pseudomonadati</taxon>
        <taxon>Pseudomonadota</taxon>
        <taxon>Alphaproteobacteria</taxon>
        <taxon>Sphingomonadales</taxon>
        <taxon>Sphingomonadaceae</taxon>
        <taxon>Sphingomonas</taxon>
    </lineage>
</organism>
<accession>A0A245ZIS5</accession>
<feature type="signal peptide" evidence="1">
    <location>
        <begin position="1"/>
        <end position="23"/>
    </location>
</feature>
<dbReference type="PROSITE" id="PS51257">
    <property type="entry name" value="PROKAR_LIPOPROTEIN"/>
    <property type="match status" value="1"/>
</dbReference>
<name>A0A245ZIS5_9SPHN</name>
<sequence>MMRRLAGCILLTLLITSCGDTDAELAGVCERRARVEIHLPGAWRAYLAQVTAERRAAGGDPGQRAFWPTADFRLRSQWAEGNTPEPQIGRIFDNDYLVRQRATGTLVATVRNVSLHSPGFGAVRSLSCLYNHTALYAEAWRNPSKD</sequence>
<keyword evidence="1" id="KW-0732">Signal</keyword>
<evidence type="ECO:0000313" key="2">
    <source>
        <dbReference type="EMBL" id="OWK29649.1"/>
    </source>
</evidence>
<keyword evidence="3" id="KW-1185">Reference proteome</keyword>
<dbReference type="AlphaFoldDB" id="A0A245ZIS5"/>
<proteinExistence type="predicted"/>
<evidence type="ECO:0000313" key="3">
    <source>
        <dbReference type="Proteomes" id="UP000197783"/>
    </source>
</evidence>
<comment type="caution">
    <text evidence="2">The sequence shown here is derived from an EMBL/GenBank/DDBJ whole genome shotgun (WGS) entry which is preliminary data.</text>
</comment>
<evidence type="ECO:0000256" key="1">
    <source>
        <dbReference type="SAM" id="SignalP"/>
    </source>
</evidence>
<gene>
    <name evidence="2" type="ORF">SPMU_20690</name>
</gene>
<reference evidence="2 3" key="1">
    <citation type="submission" date="2017-03" db="EMBL/GenBank/DDBJ databases">
        <title>Genome sequence of Sphingomonas mucosissima DSM 17494.</title>
        <authorList>
            <person name="Poehlein A."/>
            <person name="Wuebbeler J.H."/>
            <person name="Steinbuechel A."/>
            <person name="Daniel R."/>
        </authorList>
    </citation>
    <scope>NUCLEOTIDE SEQUENCE [LARGE SCALE GENOMIC DNA]</scope>
    <source>
        <strain evidence="2 3">DSM 17494</strain>
    </source>
</reference>
<evidence type="ECO:0008006" key="4">
    <source>
        <dbReference type="Google" id="ProtNLM"/>
    </source>
</evidence>
<protein>
    <recommendedName>
        <fullName evidence="4">Lipoprotein</fullName>
    </recommendedName>
</protein>
<dbReference type="EMBL" id="NBBJ01000003">
    <property type="protein sequence ID" value="OWK29649.1"/>
    <property type="molecule type" value="Genomic_DNA"/>
</dbReference>
<feature type="chain" id="PRO_5012376786" description="Lipoprotein" evidence="1">
    <location>
        <begin position="24"/>
        <end position="146"/>
    </location>
</feature>